<sequence>MKPIATAAVTLTTLLLLSGTALAADHEDEMAPESGVDTANETSESMMSSDEAAMGEKPLVEEGGTDSANDLEEEDQMSTVEGGEVAPESGVDSANDADD</sequence>
<evidence type="ECO:0008006" key="5">
    <source>
        <dbReference type="Google" id="ProtNLM"/>
    </source>
</evidence>
<dbReference type="EMBL" id="RXNS01000001">
    <property type="protein sequence ID" value="RTR07010.1"/>
    <property type="molecule type" value="Genomic_DNA"/>
</dbReference>
<protein>
    <recommendedName>
        <fullName evidence="5">Pentapeptide MXKDX repeat protein</fullName>
    </recommendedName>
</protein>
<keyword evidence="4" id="KW-1185">Reference proteome</keyword>
<proteinExistence type="predicted"/>
<feature type="region of interest" description="Disordered" evidence="1">
    <location>
        <begin position="24"/>
        <end position="99"/>
    </location>
</feature>
<evidence type="ECO:0000313" key="3">
    <source>
        <dbReference type="EMBL" id="RTR07010.1"/>
    </source>
</evidence>
<dbReference type="Proteomes" id="UP000267400">
    <property type="component" value="Unassembled WGS sequence"/>
</dbReference>
<feature type="compositionally biased region" description="Low complexity" evidence="1">
    <location>
        <begin position="41"/>
        <end position="56"/>
    </location>
</feature>
<dbReference type="AlphaFoldDB" id="A0A431V8K9"/>
<keyword evidence="2" id="KW-0732">Signal</keyword>
<dbReference type="RefSeq" id="WP_126479986.1">
    <property type="nucleotide sequence ID" value="NZ_RXNS01000001.1"/>
</dbReference>
<feature type="signal peptide" evidence="2">
    <location>
        <begin position="1"/>
        <end position="23"/>
    </location>
</feature>
<accession>A0A431V8K9</accession>
<evidence type="ECO:0000313" key="4">
    <source>
        <dbReference type="Proteomes" id="UP000267400"/>
    </source>
</evidence>
<evidence type="ECO:0000256" key="2">
    <source>
        <dbReference type="SAM" id="SignalP"/>
    </source>
</evidence>
<reference evidence="3 4" key="1">
    <citation type="submission" date="2018-12" db="EMBL/GenBank/DDBJ databases">
        <authorList>
            <person name="Yu L."/>
        </authorList>
    </citation>
    <scope>NUCLEOTIDE SEQUENCE [LARGE SCALE GENOMIC DNA]</scope>
    <source>
        <strain evidence="3 4">11S</strain>
    </source>
</reference>
<name>A0A431V8K9_9GAMM</name>
<feature type="chain" id="PRO_5019201629" description="Pentapeptide MXKDX repeat protein" evidence="2">
    <location>
        <begin position="24"/>
        <end position="99"/>
    </location>
</feature>
<gene>
    <name evidence="3" type="ORF">EKG36_00695</name>
</gene>
<comment type="caution">
    <text evidence="3">The sequence shown here is derived from an EMBL/GenBank/DDBJ whole genome shotgun (WGS) entry which is preliminary data.</text>
</comment>
<organism evidence="3 4">
    <name type="scientific">Halomonas nitroreducens</name>
    <dbReference type="NCBI Taxonomy" id="447425"/>
    <lineage>
        <taxon>Bacteria</taxon>
        <taxon>Pseudomonadati</taxon>
        <taxon>Pseudomonadota</taxon>
        <taxon>Gammaproteobacteria</taxon>
        <taxon>Oceanospirillales</taxon>
        <taxon>Halomonadaceae</taxon>
        <taxon>Halomonas</taxon>
    </lineage>
</organism>
<evidence type="ECO:0000256" key="1">
    <source>
        <dbReference type="SAM" id="MobiDB-lite"/>
    </source>
</evidence>